<accession>A0A066WEM6</accession>
<feature type="compositionally biased region" description="Gly residues" evidence="1">
    <location>
        <begin position="198"/>
        <end position="207"/>
    </location>
</feature>
<feature type="non-terminal residue" evidence="2">
    <location>
        <position position="256"/>
    </location>
</feature>
<comment type="caution">
    <text evidence="2">The sequence shown here is derived from an EMBL/GenBank/DDBJ whole genome shotgun (WGS) entry which is preliminary data.</text>
</comment>
<dbReference type="GO" id="GO:0000082">
    <property type="term" value="P:G1/S transition of mitotic cell cycle"/>
    <property type="evidence" value="ECO:0007669"/>
    <property type="project" value="InterPro"/>
</dbReference>
<dbReference type="InParanoid" id="A0A066WEM6"/>
<dbReference type="PANTHER" id="PTHR28246">
    <property type="entry name" value="G1-SPECIFIC TRANSCRIPTIONAL REPRESSOR WHI5-RELATED"/>
    <property type="match status" value="1"/>
</dbReference>
<sequence>MYGFEQPGFPGIGAGPVNQMPQSPYGHPSHVQSPQRTSQQSRGSSNRERRKSLKCLAEKCMKRLKYAHFKVEHGWAKHSLPEVENLYFRQQGQAAGPSSSPADRAGPHQSRHSSIKYASRQSPSTLVSRTAKSEIKNRRLAGHIYTKGYNMSAGDVFGSYGYAPPTGASTLGGAGNLPLSPPRTDGGGSPNDRFNTSGSGGAGGSVGGAKDVSPHMSRSGSGLTTSSANLSVSRAHASAAGTYADFWAKLGQASAT</sequence>
<dbReference type="GO" id="GO:0033309">
    <property type="term" value="C:SBF transcription complex"/>
    <property type="evidence" value="ECO:0007669"/>
    <property type="project" value="TreeGrafter"/>
</dbReference>
<protein>
    <submittedName>
        <fullName evidence="2">Uncharacterized protein</fullName>
    </submittedName>
</protein>
<feature type="region of interest" description="Disordered" evidence="1">
    <location>
        <begin position="172"/>
        <end position="226"/>
    </location>
</feature>
<dbReference type="OrthoDB" id="2359117at2759"/>
<dbReference type="GO" id="GO:0003712">
    <property type="term" value="F:transcription coregulator activity"/>
    <property type="evidence" value="ECO:0007669"/>
    <property type="project" value="TreeGrafter"/>
</dbReference>
<feature type="region of interest" description="Disordered" evidence="1">
    <location>
        <begin position="91"/>
        <end position="131"/>
    </location>
</feature>
<dbReference type="GO" id="GO:0005737">
    <property type="term" value="C:cytoplasm"/>
    <property type="evidence" value="ECO:0007669"/>
    <property type="project" value="TreeGrafter"/>
</dbReference>
<dbReference type="STRING" id="1037660.A0A066WEM6"/>
<feature type="compositionally biased region" description="Polar residues" evidence="1">
    <location>
        <begin position="91"/>
        <end position="101"/>
    </location>
</feature>
<evidence type="ECO:0000313" key="3">
    <source>
        <dbReference type="Proteomes" id="UP000027361"/>
    </source>
</evidence>
<dbReference type="InterPro" id="IPR039198">
    <property type="entry name" value="Srl3/Whi5"/>
</dbReference>
<gene>
    <name evidence="2" type="ORF">K437DRAFT_243864</name>
</gene>
<proteinExistence type="predicted"/>
<dbReference type="PANTHER" id="PTHR28246:SF1">
    <property type="entry name" value="G1-SPECIFIC TRANSCRIPTIONAL REPRESSOR WHI5-RELATED"/>
    <property type="match status" value="1"/>
</dbReference>
<keyword evidence="3" id="KW-1185">Reference proteome</keyword>
<evidence type="ECO:0000313" key="2">
    <source>
        <dbReference type="EMBL" id="KDN52372.1"/>
    </source>
</evidence>
<feature type="compositionally biased region" description="Polar residues" evidence="1">
    <location>
        <begin position="119"/>
        <end position="130"/>
    </location>
</feature>
<dbReference type="HOGENOM" id="CLU_1088038_0_0_1"/>
<feature type="compositionally biased region" description="Polar residues" evidence="1">
    <location>
        <begin position="30"/>
        <end position="44"/>
    </location>
</feature>
<reference evidence="2 3" key="1">
    <citation type="submission" date="2014-05" db="EMBL/GenBank/DDBJ databases">
        <title>Draft genome sequence of a rare smut relative, Tilletiaria anomala UBC 951.</title>
        <authorList>
            <consortium name="DOE Joint Genome Institute"/>
            <person name="Toome M."/>
            <person name="Kuo A."/>
            <person name="Henrissat B."/>
            <person name="Lipzen A."/>
            <person name="Tritt A."/>
            <person name="Yoshinaga Y."/>
            <person name="Zane M."/>
            <person name="Barry K."/>
            <person name="Grigoriev I.V."/>
            <person name="Spatafora J.W."/>
            <person name="Aimea M.C."/>
        </authorList>
    </citation>
    <scope>NUCLEOTIDE SEQUENCE [LARGE SCALE GENOMIC DNA]</scope>
    <source>
        <strain evidence="2 3">UBC 951</strain>
    </source>
</reference>
<dbReference type="GeneID" id="25263126"/>
<dbReference type="EMBL" id="JMSN01000011">
    <property type="protein sequence ID" value="KDN52372.1"/>
    <property type="molecule type" value="Genomic_DNA"/>
</dbReference>
<name>A0A066WEM6_TILAU</name>
<evidence type="ECO:0000256" key="1">
    <source>
        <dbReference type="SAM" id="MobiDB-lite"/>
    </source>
</evidence>
<dbReference type="AlphaFoldDB" id="A0A066WEM6"/>
<feature type="region of interest" description="Disordered" evidence="1">
    <location>
        <begin position="1"/>
        <end position="52"/>
    </location>
</feature>
<organism evidence="2 3">
    <name type="scientific">Tilletiaria anomala (strain ATCC 24038 / CBS 436.72 / UBC 951)</name>
    <dbReference type="NCBI Taxonomy" id="1037660"/>
    <lineage>
        <taxon>Eukaryota</taxon>
        <taxon>Fungi</taxon>
        <taxon>Dikarya</taxon>
        <taxon>Basidiomycota</taxon>
        <taxon>Ustilaginomycotina</taxon>
        <taxon>Exobasidiomycetes</taxon>
        <taxon>Georgefischeriales</taxon>
        <taxon>Tilletiariaceae</taxon>
        <taxon>Tilletiaria</taxon>
    </lineage>
</organism>
<feature type="compositionally biased region" description="Polar residues" evidence="1">
    <location>
        <begin position="216"/>
        <end position="226"/>
    </location>
</feature>
<dbReference type="RefSeq" id="XP_013245217.1">
    <property type="nucleotide sequence ID" value="XM_013389763.1"/>
</dbReference>
<dbReference type="Proteomes" id="UP000027361">
    <property type="component" value="Unassembled WGS sequence"/>
</dbReference>